<dbReference type="eggNOG" id="COG3663">
    <property type="taxonomic scope" value="Bacteria"/>
</dbReference>
<dbReference type="Pfam" id="PF03167">
    <property type="entry name" value="UDG"/>
    <property type="match status" value="1"/>
</dbReference>
<organism evidence="2 3">
    <name type="scientific">Hyphomonas atlantica</name>
    <dbReference type="NCBI Taxonomy" id="1280948"/>
    <lineage>
        <taxon>Bacteria</taxon>
        <taxon>Pseudomonadati</taxon>
        <taxon>Pseudomonadota</taxon>
        <taxon>Alphaproteobacteria</taxon>
        <taxon>Hyphomonadales</taxon>
        <taxon>Hyphomonadaceae</taxon>
        <taxon>Hyphomonas</taxon>
    </lineage>
</organism>
<name>A0A059DXX1_9PROT</name>
<evidence type="ECO:0000313" key="2">
    <source>
        <dbReference type="EMBL" id="KCZ59148.1"/>
    </source>
</evidence>
<dbReference type="SUPFAM" id="SSF52141">
    <property type="entry name" value="Uracil-DNA glycosylase-like"/>
    <property type="match status" value="1"/>
</dbReference>
<dbReference type="NCBIfam" id="TIGR04274">
    <property type="entry name" value="hypoxanDNAglyco"/>
    <property type="match status" value="1"/>
</dbReference>
<dbReference type="EMBL" id="AWFH01000045">
    <property type="protein sequence ID" value="KCZ59148.1"/>
    <property type="molecule type" value="Genomic_DNA"/>
</dbReference>
<dbReference type="SMART" id="SM00987">
    <property type="entry name" value="UreE_C"/>
    <property type="match status" value="1"/>
</dbReference>
<comment type="caution">
    <text evidence="2">The sequence shown here is derived from an EMBL/GenBank/DDBJ whole genome shotgun (WGS) entry which is preliminary data.</text>
</comment>
<dbReference type="STRING" id="1280948.HY36_07685"/>
<dbReference type="SMART" id="SM00986">
    <property type="entry name" value="UDG"/>
    <property type="match status" value="1"/>
</dbReference>
<accession>A0A059DXX1</accession>
<feature type="domain" description="Uracil-DNA glycosylase-like" evidence="1">
    <location>
        <begin position="20"/>
        <end position="172"/>
    </location>
</feature>
<sequence length="173" mass="19185">MSPRPPDLVVGNTRYIQSFQPLAGPGAKILILGSMPGIASLEAGQYYAHSRNAFWPIMGDVFGAQPSLPYEARRSILINHGVAVWDVLKLCRREGSLDSNIRDEVPNDFAKFFEMFPRISRVLLNGGTAARSYGKYVQPLVPELRALAVPSTSPAYAAMRYGEKLDRWRCALD</sequence>
<evidence type="ECO:0000313" key="3">
    <source>
        <dbReference type="Proteomes" id="UP000024547"/>
    </source>
</evidence>
<dbReference type="Gene3D" id="3.40.470.10">
    <property type="entry name" value="Uracil-DNA glycosylase-like domain"/>
    <property type="match status" value="1"/>
</dbReference>
<dbReference type="AlphaFoldDB" id="A0A059DXX1"/>
<dbReference type="Proteomes" id="UP000024547">
    <property type="component" value="Unassembled WGS sequence"/>
</dbReference>
<reference evidence="2 3" key="1">
    <citation type="journal article" date="2014" name="Antonie Van Leeuwenhoek">
        <title>Hyphomonas beringensis sp. nov. and Hyphomonas chukchiensis sp. nov., isolated from surface seawater of the Bering Sea and Chukchi Sea.</title>
        <authorList>
            <person name="Li C."/>
            <person name="Lai Q."/>
            <person name="Li G."/>
            <person name="Dong C."/>
            <person name="Wang J."/>
            <person name="Liao Y."/>
            <person name="Shao Z."/>
        </authorList>
    </citation>
    <scope>NUCLEOTIDE SEQUENCE [LARGE SCALE GENOMIC DNA]</scope>
    <source>
        <strain evidence="2 3">22II1-22F38</strain>
    </source>
</reference>
<keyword evidence="3" id="KW-1185">Reference proteome</keyword>
<dbReference type="InterPro" id="IPR005122">
    <property type="entry name" value="Uracil-DNA_glycosylase-like"/>
</dbReference>
<evidence type="ECO:0000259" key="1">
    <source>
        <dbReference type="SMART" id="SM00986"/>
    </source>
</evidence>
<dbReference type="InterPro" id="IPR036895">
    <property type="entry name" value="Uracil-DNA_glycosylase-like_sf"/>
</dbReference>
<dbReference type="InterPro" id="IPR026353">
    <property type="entry name" value="Hypoxan-DNA_Glyclase"/>
</dbReference>
<dbReference type="CDD" id="cd10032">
    <property type="entry name" value="UDG-F6_HDG"/>
    <property type="match status" value="1"/>
</dbReference>
<dbReference type="PATRIC" id="fig|1280948.3.peg.2653"/>
<proteinExistence type="predicted"/>
<protein>
    <recommendedName>
        <fullName evidence="1">Uracil-DNA glycosylase-like domain-containing protein</fullName>
    </recommendedName>
</protein>
<gene>
    <name evidence="2" type="ORF">HY36_07685</name>
</gene>